<dbReference type="AlphaFoldDB" id="A0A7U9DMP9"/>
<gene>
    <name evidence="1" type="ORF">SLI_2099</name>
</gene>
<dbReference type="EMBL" id="CM001889">
    <property type="protein sequence ID" value="EOY46814.1"/>
    <property type="molecule type" value="Genomic_DNA"/>
</dbReference>
<proteinExistence type="predicted"/>
<sequence>MPNSLPLREVVGSGLAASGCRRLPYPGQAARATLRVPQRGVNFGASSEHAPDTG</sequence>
<evidence type="ECO:0000313" key="2">
    <source>
        <dbReference type="Proteomes" id="UP000014062"/>
    </source>
</evidence>
<organism evidence="1 2">
    <name type="scientific">Streptomyces lividans 1326</name>
    <dbReference type="NCBI Taxonomy" id="1200984"/>
    <lineage>
        <taxon>Bacteria</taxon>
        <taxon>Bacillati</taxon>
        <taxon>Actinomycetota</taxon>
        <taxon>Actinomycetes</taxon>
        <taxon>Kitasatosporales</taxon>
        <taxon>Streptomycetaceae</taxon>
        <taxon>Streptomyces</taxon>
    </lineage>
</organism>
<accession>A0A7U9DMP9</accession>
<name>A0A7U9DMP9_STRLI</name>
<reference evidence="2" key="1">
    <citation type="journal article" date="2013" name="Genome Biol. Evol.">
        <title>The genome sequence of Streptomyces lividans 66 reveals a novel tRNA-dependent peptide biosynthetic system within a metal-related genomic island.</title>
        <authorList>
            <person name="Cruz-Morales P."/>
            <person name="Vijgenboom E."/>
            <person name="Iruegas-Bocardo F."/>
            <person name="Girard G."/>
            <person name="Yanez-Guerra L.A."/>
            <person name="Ramos-Aboites H.E."/>
            <person name="Pernodet J.L."/>
            <person name="Anne J."/>
            <person name="van Wezel G.P."/>
            <person name="Barona-Gomez F."/>
        </authorList>
    </citation>
    <scope>NUCLEOTIDE SEQUENCE [LARGE SCALE GENOMIC DNA]</scope>
    <source>
        <strain evidence="2">1326</strain>
    </source>
</reference>
<dbReference type="Proteomes" id="UP000014062">
    <property type="component" value="Chromosome"/>
</dbReference>
<protein>
    <submittedName>
        <fullName evidence="1">Uncharacterized protein</fullName>
    </submittedName>
</protein>
<evidence type="ECO:0000313" key="1">
    <source>
        <dbReference type="EMBL" id="EOY46814.1"/>
    </source>
</evidence>